<dbReference type="RefSeq" id="XP_021109208.1">
    <property type="nucleotide sequence ID" value="XM_021253549.1"/>
</dbReference>
<dbReference type="GeneID" id="110347904"/>
<evidence type="ECO:0000313" key="4">
    <source>
        <dbReference type="RefSeq" id="XP_021109208.1"/>
    </source>
</evidence>
<feature type="compositionally biased region" description="Basic and acidic residues" evidence="2">
    <location>
        <begin position="52"/>
        <end position="68"/>
    </location>
</feature>
<dbReference type="Proteomes" id="UP000694906">
    <property type="component" value="Unplaced"/>
</dbReference>
<sequence>MSPFSLLQCAGRPYFKAEDRFKELSTNCTLGLGASLFFQVTAAPFAGSLFRRQQEADKEKRSGPEDGTGKPYSTKKLKETAKTSLRAKPPQFPFAVHSRPRREWRKASWGAVGSGTHCSCRYAVTR</sequence>
<dbReference type="PANTHER" id="PTHR28584:SF2">
    <property type="entry name" value="PROTEIN FAM228A"/>
    <property type="match status" value="1"/>
</dbReference>
<accession>A0AAX6SL26</accession>
<reference evidence="4" key="1">
    <citation type="submission" date="2025-08" db="UniProtKB">
        <authorList>
            <consortium name="RefSeq"/>
        </authorList>
    </citation>
    <scope>IDENTIFICATION</scope>
</reference>
<name>A0AAX6SL26_HETGA</name>
<feature type="region of interest" description="Disordered" evidence="2">
    <location>
        <begin position="51"/>
        <end position="75"/>
    </location>
</feature>
<organism evidence="3 4">
    <name type="scientific">Heterocephalus glaber</name>
    <name type="common">Naked mole rat</name>
    <dbReference type="NCBI Taxonomy" id="10181"/>
    <lineage>
        <taxon>Eukaryota</taxon>
        <taxon>Metazoa</taxon>
        <taxon>Chordata</taxon>
        <taxon>Craniata</taxon>
        <taxon>Vertebrata</taxon>
        <taxon>Euteleostomi</taxon>
        <taxon>Mammalia</taxon>
        <taxon>Eutheria</taxon>
        <taxon>Euarchontoglires</taxon>
        <taxon>Glires</taxon>
        <taxon>Rodentia</taxon>
        <taxon>Hystricomorpha</taxon>
        <taxon>Bathyergidae</taxon>
        <taxon>Heterocephalus</taxon>
    </lineage>
</organism>
<comment type="similarity">
    <text evidence="1">Belongs to the FAM228 family.</text>
</comment>
<proteinExistence type="inferred from homology"/>
<dbReference type="PANTHER" id="PTHR28584">
    <property type="entry name" value="FAMILY WITH SEQUENCE SIMILARITY 228 MEMBER A"/>
    <property type="match status" value="1"/>
</dbReference>
<keyword evidence="3" id="KW-1185">Reference proteome</keyword>
<protein>
    <submittedName>
        <fullName evidence="4">Protein FAM228A-like</fullName>
    </submittedName>
</protein>
<evidence type="ECO:0000256" key="1">
    <source>
        <dbReference type="ARBA" id="ARBA00007753"/>
    </source>
</evidence>
<dbReference type="AlphaFoldDB" id="A0AAX6SL26"/>
<evidence type="ECO:0000313" key="3">
    <source>
        <dbReference type="Proteomes" id="UP000694906"/>
    </source>
</evidence>
<evidence type="ECO:0000256" key="2">
    <source>
        <dbReference type="SAM" id="MobiDB-lite"/>
    </source>
</evidence>
<dbReference type="InterPro" id="IPR040046">
    <property type="entry name" value="FAM228"/>
</dbReference>
<gene>
    <name evidence="4" type="primary">LOC110347904</name>
</gene>